<dbReference type="InterPro" id="IPR027417">
    <property type="entry name" value="P-loop_NTPase"/>
</dbReference>
<evidence type="ECO:0000256" key="4">
    <source>
        <dbReference type="ARBA" id="ARBA00022840"/>
    </source>
</evidence>
<feature type="domain" description="ABC transporter" evidence="8">
    <location>
        <begin position="8"/>
        <end position="235"/>
    </location>
</feature>
<dbReference type="SMART" id="SM00382">
    <property type="entry name" value="AAA"/>
    <property type="match status" value="1"/>
</dbReference>
<evidence type="ECO:0000256" key="2">
    <source>
        <dbReference type="ARBA" id="ARBA00022475"/>
    </source>
</evidence>
<dbReference type="Pfam" id="PF00005">
    <property type="entry name" value="ABC_tran"/>
    <property type="match status" value="1"/>
</dbReference>
<gene>
    <name evidence="9" type="ORF">G3A44_03340</name>
</gene>
<dbReference type="GO" id="GO:0016887">
    <property type="term" value="F:ATP hydrolysis activity"/>
    <property type="evidence" value="ECO:0007669"/>
    <property type="project" value="InterPro"/>
</dbReference>
<dbReference type="GO" id="GO:0046677">
    <property type="term" value="P:response to antibiotic"/>
    <property type="evidence" value="ECO:0007669"/>
    <property type="project" value="UniProtKB-KW"/>
</dbReference>
<keyword evidence="5" id="KW-0812">Transmembrane</keyword>
<keyword evidence="5" id="KW-0472">Membrane</keyword>
<dbReference type="FunFam" id="3.40.50.300:FF:000032">
    <property type="entry name" value="Export ABC transporter ATP-binding protein"/>
    <property type="match status" value="1"/>
</dbReference>
<reference evidence="9 10" key="1">
    <citation type="submission" date="2020-02" db="EMBL/GenBank/DDBJ databases">
        <title>Ideonella bacterium strain TBM-1.</title>
        <authorList>
            <person name="Chen W.-M."/>
        </authorList>
    </citation>
    <scope>NUCLEOTIDE SEQUENCE [LARGE SCALE GENOMIC DNA]</scope>
    <source>
        <strain evidence="9 10">TBM-1</strain>
    </source>
</reference>
<evidence type="ECO:0000313" key="9">
    <source>
        <dbReference type="EMBL" id="NDY90224.1"/>
    </source>
</evidence>
<dbReference type="GO" id="GO:0089705">
    <property type="term" value="P:protein localization to outer membrane"/>
    <property type="evidence" value="ECO:0007669"/>
    <property type="project" value="TreeGrafter"/>
</dbReference>
<dbReference type="AlphaFoldDB" id="A0A7C9TI77"/>
<dbReference type="InterPro" id="IPR003593">
    <property type="entry name" value="AAA+_ATPase"/>
</dbReference>
<dbReference type="PANTHER" id="PTHR24220">
    <property type="entry name" value="IMPORT ATP-BINDING PROTEIN"/>
    <property type="match status" value="1"/>
</dbReference>
<dbReference type="CDD" id="cd03255">
    <property type="entry name" value="ABC_MJ0796_LolCDE_FtsE"/>
    <property type="match status" value="1"/>
</dbReference>
<evidence type="ECO:0000256" key="7">
    <source>
        <dbReference type="ARBA" id="ARBA00038388"/>
    </source>
</evidence>
<dbReference type="PROSITE" id="PS00211">
    <property type="entry name" value="ABC_TRANSPORTER_1"/>
    <property type="match status" value="1"/>
</dbReference>
<keyword evidence="10" id="KW-1185">Reference proteome</keyword>
<comment type="similarity">
    <text evidence="7">Belongs to the ABC transporter superfamily. Macrolide exporter (TC 3.A.1.122) family.</text>
</comment>
<dbReference type="GO" id="GO:0005886">
    <property type="term" value="C:plasma membrane"/>
    <property type="evidence" value="ECO:0007669"/>
    <property type="project" value="TreeGrafter"/>
</dbReference>
<dbReference type="Gene3D" id="3.40.50.300">
    <property type="entry name" value="P-loop containing nucleotide triphosphate hydrolases"/>
    <property type="match status" value="1"/>
</dbReference>
<dbReference type="InterPro" id="IPR015854">
    <property type="entry name" value="ABC_transpr_LolD-like"/>
</dbReference>
<dbReference type="PROSITE" id="PS50893">
    <property type="entry name" value="ABC_TRANSPORTER_2"/>
    <property type="match status" value="1"/>
</dbReference>
<dbReference type="InterPro" id="IPR017871">
    <property type="entry name" value="ABC_transporter-like_CS"/>
</dbReference>
<name>A0A7C9TI77_9BURK</name>
<evidence type="ECO:0000259" key="8">
    <source>
        <dbReference type="PROSITE" id="PS50893"/>
    </source>
</evidence>
<accession>A0A7C9TI77</accession>
<dbReference type="Proteomes" id="UP000484255">
    <property type="component" value="Unassembled WGS sequence"/>
</dbReference>
<keyword evidence="1" id="KW-0813">Transport</keyword>
<dbReference type="GO" id="GO:0044874">
    <property type="term" value="P:lipoprotein localization to outer membrane"/>
    <property type="evidence" value="ECO:0007669"/>
    <property type="project" value="TreeGrafter"/>
</dbReference>
<evidence type="ECO:0000313" key="10">
    <source>
        <dbReference type="Proteomes" id="UP000484255"/>
    </source>
</evidence>
<dbReference type="EMBL" id="JAAGOH010000002">
    <property type="protein sequence ID" value="NDY90224.1"/>
    <property type="molecule type" value="Genomic_DNA"/>
</dbReference>
<dbReference type="GO" id="GO:0098796">
    <property type="term" value="C:membrane protein complex"/>
    <property type="evidence" value="ECO:0007669"/>
    <property type="project" value="UniProtKB-ARBA"/>
</dbReference>
<dbReference type="PANTHER" id="PTHR24220:SF689">
    <property type="entry name" value="LIPOPROTEIN-RELEASING SYSTEM ATP-BINDING PROTEIN LOLD"/>
    <property type="match status" value="1"/>
</dbReference>
<keyword evidence="3" id="KW-0547">Nucleotide-binding</keyword>
<sequence>MTANFPVLRLRGLHKTYQLGTHRVPALRGVNLDVLPGEMLALTGPSGSGKSTLLNLAGLIDQADAGDIDFHGQSVQGLSEAALTLLRRESIGFIFQSFNLVPVMTVADNVDFPLFLAGVPLAERQARVAQALDGVGLAEFAHHRPDALSGGQRQRVAVARALVKRPRLVIADEPTASLDSHTAEQVLDLMRERCHAEGAAFLIATHDHRVVRRCDRVITLLDGQIADRAEESLVA</sequence>
<keyword evidence="6" id="KW-0046">Antibiotic resistance</keyword>
<keyword evidence="2" id="KW-1003">Cell membrane</keyword>
<evidence type="ECO:0000256" key="6">
    <source>
        <dbReference type="ARBA" id="ARBA00023251"/>
    </source>
</evidence>
<evidence type="ECO:0000256" key="3">
    <source>
        <dbReference type="ARBA" id="ARBA00022741"/>
    </source>
</evidence>
<keyword evidence="5" id="KW-1133">Transmembrane helix</keyword>
<organism evidence="9 10">
    <name type="scientific">Ideonella livida</name>
    <dbReference type="NCBI Taxonomy" id="2707176"/>
    <lineage>
        <taxon>Bacteria</taxon>
        <taxon>Pseudomonadati</taxon>
        <taxon>Pseudomonadota</taxon>
        <taxon>Betaproteobacteria</taxon>
        <taxon>Burkholderiales</taxon>
        <taxon>Sphaerotilaceae</taxon>
        <taxon>Ideonella</taxon>
    </lineage>
</organism>
<keyword evidence="4 9" id="KW-0067">ATP-binding</keyword>
<dbReference type="SUPFAM" id="SSF52540">
    <property type="entry name" value="P-loop containing nucleoside triphosphate hydrolases"/>
    <property type="match status" value="1"/>
</dbReference>
<protein>
    <submittedName>
        <fullName evidence="9">ABC transporter ATP-binding protein</fullName>
    </submittedName>
</protein>
<evidence type="ECO:0000256" key="5">
    <source>
        <dbReference type="ARBA" id="ARBA00022989"/>
    </source>
</evidence>
<dbReference type="GO" id="GO:0022857">
    <property type="term" value="F:transmembrane transporter activity"/>
    <property type="evidence" value="ECO:0007669"/>
    <property type="project" value="UniProtKB-ARBA"/>
</dbReference>
<comment type="caution">
    <text evidence="9">The sequence shown here is derived from an EMBL/GenBank/DDBJ whole genome shotgun (WGS) entry which is preliminary data.</text>
</comment>
<dbReference type="RefSeq" id="WP_163456060.1">
    <property type="nucleotide sequence ID" value="NZ_JAAGOH010000002.1"/>
</dbReference>
<dbReference type="GO" id="GO:0005524">
    <property type="term" value="F:ATP binding"/>
    <property type="evidence" value="ECO:0007669"/>
    <property type="project" value="UniProtKB-KW"/>
</dbReference>
<evidence type="ECO:0000256" key="1">
    <source>
        <dbReference type="ARBA" id="ARBA00022448"/>
    </source>
</evidence>
<proteinExistence type="inferred from homology"/>
<dbReference type="InterPro" id="IPR003439">
    <property type="entry name" value="ABC_transporter-like_ATP-bd"/>
</dbReference>
<dbReference type="InterPro" id="IPR017911">
    <property type="entry name" value="MacB-like_ATP-bd"/>
</dbReference>